<protein>
    <submittedName>
        <fullName evidence="1">Uncharacterized protein</fullName>
    </submittedName>
</protein>
<evidence type="ECO:0000313" key="1">
    <source>
        <dbReference type="EMBL" id="KAL3388559.1"/>
    </source>
</evidence>
<accession>A0ABD2W642</accession>
<sequence length="218" mass="25208">MNSSNDRKQLKRPCFELNQDELNEKVTLINNNKKKKDEDMNNLTTTNQGMQNSQDMSAVPLFNANDAGPYAVWIRSKIQDKELSALKVSLVSDKLAYTSIESCTKKRKSNVVVMLKDIQEANKLIRDPNLTAKNLETFKPKVARKSRKAIIRGVDVDIEDEVLLENIQYVNRFKLIDFKRMNMRNRTPKSEEDKWIPSRSILLTFEGQTLPREVFNAK</sequence>
<evidence type="ECO:0000313" key="2">
    <source>
        <dbReference type="Proteomes" id="UP001627154"/>
    </source>
</evidence>
<keyword evidence="2" id="KW-1185">Reference proteome</keyword>
<organism evidence="1 2">
    <name type="scientific">Trichogramma kaykai</name>
    <dbReference type="NCBI Taxonomy" id="54128"/>
    <lineage>
        <taxon>Eukaryota</taxon>
        <taxon>Metazoa</taxon>
        <taxon>Ecdysozoa</taxon>
        <taxon>Arthropoda</taxon>
        <taxon>Hexapoda</taxon>
        <taxon>Insecta</taxon>
        <taxon>Pterygota</taxon>
        <taxon>Neoptera</taxon>
        <taxon>Endopterygota</taxon>
        <taxon>Hymenoptera</taxon>
        <taxon>Apocrita</taxon>
        <taxon>Proctotrupomorpha</taxon>
        <taxon>Chalcidoidea</taxon>
        <taxon>Trichogrammatidae</taxon>
        <taxon>Trichogramma</taxon>
    </lineage>
</organism>
<dbReference type="EMBL" id="JBJJXI010000129">
    <property type="protein sequence ID" value="KAL3388559.1"/>
    <property type="molecule type" value="Genomic_DNA"/>
</dbReference>
<reference evidence="1 2" key="1">
    <citation type="journal article" date="2024" name="bioRxiv">
        <title>A reference genome for Trichogramma kaykai: A tiny desert-dwelling parasitoid wasp with competing sex-ratio distorters.</title>
        <authorList>
            <person name="Culotta J."/>
            <person name="Lindsey A.R."/>
        </authorList>
    </citation>
    <scope>NUCLEOTIDE SEQUENCE [LARGE SCALE GENOMIC DNA]</scope>
    <source>
        <strain evidence="1 2">KSX58</strain>
    </source>
</reference>
<name>A0ABD2W642_9HYME</name>
<comment type="caution">
    <text evidence="1">The sequence shown here is derived from an EMBL/GenBank/DDBJ whole genome shotgun (WGS) entry which is preliminary data.</text>
</comment>
<dbReference type="Proteomes" id="UP001627154">
    <property type="component" value="Unassembled WGS sequence"/>
</dbReference>
<dbReference type="AlphaFoldDB" id="A0ABD2W642"/>
<proteinExistence type="predicted"/>
<gene>
    <name evidence="1" type="ORF">TKK_016280</name>
</gene>